<organism evidence="1 2">
    <name type="scientific">Scutellospora calospora</name>
    <dbReference type="NCBI Taxonomy" id="85575"/>
    <lineage>
        <taxon>Eukaryota</taxon>
        <taxon>Fungi</taxon>
        <taxon>Fungi incertae sedis</taxon>
        <taxon>Mucoromycota</taxon>
        <taxon>Glomeromycotina</taxon>
        <taxon>Glomeromycetes</taxon>
        <taxon>Diversisporales</taxon>
        <taxon>Gigasporaceae</taxon>
        <taxon>Scutellospora</taxon>
    </lineage>
</organism>
<dbReference type="Proteomes" id="UP000789860">
    <property type="component" value="Unassembled WGS sequence"/>
</dbReference>
<dbReference type="EMBL" id="CAJVPM010000424">
    <property type="protein sequence ID" value="CAG8444224.1"/>
    <property type="molecule type" value="Genomic_DNA"/>
</dbReference>
<accession>A0ACA9K023</accession>
<proteinExistence type="predicted"/>
<evidence type="ECO:0000313" key="1">
    <source>
        <dbReference type="EMBL" id="CAG8444224.1"/>
    </source>
</evidence>
<feature type="non-terminal residue" evidence="1">
    <location>
        <position position="113"/>
    </location>
</feature>
<evidence type="ECO:0000313" key="2">
    <source>
        <dbReference type="Proteomes" id="UP000789860"/>
    </source>
</evidence>
<reference evidence="1" key="1">
    <citation type="submission" date="2021-06" db="EMBL/GenBank/DDBJ databases">
        <authorList>
            <person name="Kallberg Y."/>
            <person name="Tangrot J."/>
            <person name="Rosling A."/>
        </authorList>
    </citation>
    <scope>NUCLEOTIDE SEQUENCE</scope>
    <source>
        <strain evidence="1">AU212A</strain>
    </source>
</reference>
<gene>
    <name evidence="1" type="ORF">SCALOS_LOCUS824</name>
</gene>
<keyword evidence="2" id="KW-1185">Reference proteome</keyword>
<name>A0ACA9K023_9GLOM</name>
<protein>
    <submittedName>
        <fullName evidence="1">8083_t:CDS:1</fullName>
    </submittedName>
</protein>
<comment type="caution">
    <text evidence="1">The sequence shown here is derived from an EMBL/GenBank/DDBJ whole genome shotgun (WGS) entry which is preliminary data.</text>
</comment>
<sequence length="113" mass="12852">MKQRKQLSNEERNQIICTWKTGVKQIKIPVTLKLSRSTINDVVTYYRKAGKVVLMNKFVEATSVEAGAKVGWNERKPKEKYDVECLVSTFRSGRVGVIVWGCFNIYGLGPLVQ</sequence>